<feature type="compositionally biased region" description="Acidic residues" evidence="1">
    <location>
        <begin position="108"/>
        <end position="128"/>
    </location>
</feature>
<feature type="compositionally biased region" description="Basic and acidic residues" evidence="1">
    <location>
        <begin position="74"/>
        <end position="84"/>
    </location>
</feature>
<sequence length="215" mass="24260">MFERITARVRDRRLSMRTNEKKHERPGQSHDQMDDIKGKQNAKECETQQRQSANEMHTEDEKMVADRIRAAIHGKADSERRNWLDGEYSFPADEEDEHDGHEGVWLDFDSETDHDDYYDEDSPADEGSAEVHGFRGNESPIFQSNVGSGGPLRPTLRGNRLSRHDQSSSTDLIDFSMSRQGKGSRLESSGVGEPAEATGRRDYDDTGLGKENGST</sequence>
<dbReference type="AlphaFoldDB" id="A0AAN7BCX5"/>
<evidence type="ECO:0000313" key="2">
    <source>
        <dbReference type="EMBL" id="KAK4219353.1"/>
    </source>
</evidence>
<comment type="caution">
    <text evidence="2">The sequence shown here is derived from an EMBL/GenBank/DDBJ whole genome shotgun (WGS) entry which is preliminary data.</text>
</comment>
<reference evidence="2" key="2">
    <citation type="submission" date="2023-05" db="EMBL/GenBank/DDBJ databases">
        <authorList>
            <consortium name="Lawrence Berkeley National Laboratory"/>
            <person name="Steindorff A."/>
            <person name="Hensen N."/>
            <person name="Bonometti L."/>
            <person name="Westerberg I."/>
            <person name="Brannstrom I.O."/>
            <person name="Guillou S."/>
            <person name="Cros-Aarteil S."/>
            <person name="Calhoun S."/>
            <person name="Haridas S."/>
            <person name="Kuo A."/>
            <person name="Mondo S."/>
            <person name="Pangilinan J."/>
            <person name="Riley R."/>
            <person name="Labutti K."/>
            <person name="Andreopoulos B."/>
            <person name="Lipzen A."/>
            <person name="Chen C."/>
            <person name="Yanf M."/>
            <person name="Daum C."/>
            <person name="Ng V."/>
            <person name="Clum A."/>
            <person name="Ohm R."/>
            <person name="Martin F."/>
            <person name="Silar P."/>
            <person name="Natvig D."/>
            <person name="Lalanne C."/>
            <person name="Gautier V."/>
            <person name="Ament-Velasquez S.L."/>
            <person name="Kruys A."/>
            <person name="Hutchinson M.I."/>
            <person name="Powell A.J."/>
            <person name="Barry K."/>
            <person name="Miller A.N."/>
            <person name="Grigoriev I.V."/>
            <person name="Debuchy R."/>
            <person name="Gladieux P."/>
            <person name="Thoren M.H."/>
            <person name="Johannesson H."/>
        </authorList>
    </citation>
    <scope>NUCLEOTIDE SEQUENCE</scope>
    <source>
        <strain evidence="2">PSN293</strain>
    </source>
</reference>
<feature type="compositionally biased region" description="Basic and acidic residues" evidence="1">
    <location>
        <begin position="198"/>
        <end position="208"/>
    </location>
</feature>
<protein>
    <submittedName>
        <fullName evidence="2">Uncharacterized protein</fullName>
    </submittedName>
</protein>
<keyword evidence="3" id="KW-1185">Reference proteome</keyword>
<accession>A0AAN7BCX5</accession>
<feature type="compositionally biased region" description="Basic and acidic residues" evidence="1">
    <location>
        <begin position="1"/>
        <end position="47"/>
    </location>
</feature>
<dbReference type="Proteomes" id="UP001301769">
    <property type="component" value="Unassembled WGS sequence"/>
</dbReference>
<feature type="compositionally biased region" description="Polar residues" evidence="1">
    <location>
        <begin position="167"/>
        <end position="181"/>
    </location>
</feature>
<feature type="region of interest" description="Disordered" evidence="1">
    <location>
        <begin position="1"/>
        <end position="62"/>
    </location>
</feature>
<feature type="region of interest" description="Disordered" evidence="1">
    <location>
        <begin position="74"/>
        <end position="215"/>
    </location>
</feature>
<dbReference type="EMBL" id="MU858048">
    <property type="protein sequence ID" value="KAK4219353.1"/>
    <property type="molecule type" value="Genomic_DNA"/>
</dbReference>
<proteinExistence type="predicted"/>
<reference evidence="2" key="1">
    <citation type="journal article" date="2023" name="Mol. Phylogenet. Evol.">
        <title>Genome-scale phylogeny and comparative genomics of the fungal order Sordariales.</title>
        <authorList>
            <person name="Hensen N."/>
            <person name="Bonometti L."/>
            <person name="Westerberg I."/>
            <person name="Brannstrom I.O."/>
            <person name="Guillou S."/>
            <person name="Cros-Aarteil S."/>
            <person name="Calhoun S."/>
            <person name="Haridas S."/>
            <person name="Kuo A."/>
            <person name="Mondo S."/>
            <person name="Pangilinan J."/>
            <person name="Riley R."/>
            <person name="LaButti K."/>
            <person name="Andreopoulos B."/>
            <person name="Lipzen A."/>
            <person name="Chen C."/>
            <person name="Yan M."/>
            <person name="Daum C."/>
            <person name="Ng V."/>
            <person name="Clum A."/>
            <person name="Steindorff A."/>
            <person name="Ohm R.A."/>
            <person name="Martin F."/>
            <person name="Silar P."/>
            <person name="Natvig D.O."/>
            <person name="Lalanne C."/>
            <person name="Gautier V."/>
            <person name="Ament-Velasquez S.L."/>
            <person name="Kruys A."/>
            <person name="Hutchinson M.I."/>
            <person name="Powell A.J."/>
            <person name="Barry K."/>
            <person name="Miller A.N."/>
            <person name="Grigoriev I.V."/>
            <person name="Debuchy R."/>
            <person name="Gladieux P."/>
            <person name="Hiltunen Thoren M."/>
            <person name="Johannesson H."/>
        </authorList>
    </citation>
    <scope>NUCLEOTIDE SEQUENCE</scope>
    <source>
        <strain evidence="2">PSN293</strain>
    </source>
</reference>
<evidence type="ECO:0000256" key="1">
    <source>
        <dbReference type="SAM" id="MobiDB-lite"/>
    </source>
</evidence>
<gene>
    <name evidence="2" type="ORF">QBC37DRAFT_409853</name>
</gene>
<organism evidence="2 3">
    <name type="scientific">Rhypophila decipiens</name>
    <dbReference type="NCBI Taxonomy" id="261697"/>
    <lineage>
        <taxon>Eukaryota</taxon>
        <taxon>Fungi</taxon>
        <taxon>Dikarya</taxon>
        <taxon>Ascomycota</taxon>
        <taxon>Pezizomycotina</taxon>
        <taxon>Sordariomycetes</taxon>
        <taxon>Sordariomycetidae</taxon>
        <taxon>Sordariales</taxon>
        <taxon>Naviculisporaceae</taxon>
        <taxon>Rhypophila</taxon>
    </lineage>
</organism>
<evidence type="ECO:0000313" key="3">
    <source>
        <dbReference type="Proteomes" id="UP001301769"/>
    </source>
</evidence>
<name>A0AAN7BCX5_9PEZI</name>